<evidence type="ECO:0000256" key="1">
    <source>
        <dbReference type="ARBA" id="ARBA00004651"/>
    </source>
</evidence>
<dbReference type="KEGG" id="fpf:DCC35_09475"/>
<sequence>MYILILSLIIVAAVLLVLVILAQNSKGGGLSSTFGQANQMMGVKKTTDLLEKTTWALLVFIVALALVSAQFIDKGGDTVKSTNVEAVQEEAAPAVIPQNDELTSPAELESDTVQ</sequence>
<comment type="similarity">
    <text evidence="2 10">Belongs to the SecG family.</text>
</comment>
<dbReference type="Pfam" id="PF03840">
    <property type="entry name" value="SecG"/>
    <property type="match status" value="1"/>
</dbReference>
<feature type="transmembrane region" description="Helical" evidence="10">
    <location>
        <begin position="55"/>
        <end position="72"/>
    </location>
</feature>
<evidence type="ECO:0000256" key="5">
    <source>
        <dbReference type="ARBA" id="ARBA00022692"/>
    </source>
</evidence>
<evidence type="ECO:0000256" key="7">
    <source>
        <dbReference type="ARBA" id="ARBA00022989"/>
    </source>
</evidence>
<keyword evidence="7 10" id="KW-1133">Transmembrane helix</keyword>
<keyword evidence="3 10" id="KW-0813">Transport</keyword>
<name>A0A4D7JVW0_9BACT</name>
<keyword evidence="5 10" id="KW-0812">Transmembrane</keyword>
<evidence type="ECO:0000313" key="13">
    <source>
        <dbReference type="Proteomes" id="UP000298616"/>
    </source>
</evidence>
<evidence type="ECO:0000256" key="4">
    <source>
        <dbReference type="ARBA" id="ARBA00022475"/>
    </source>
</evidence>
<feature type="region of interest" description="Disordered" evidence="11">
    <location>
        <begin position="90"/>
        <end position="114"/>
    </location>
</feature>
<evidence type="ECO:0000256" key="9">
    <source>
        <dbReference type="ARBA" id="ARBA00023136"/>
    </source>
</evidence>
<dbReference type="PANTHER" id="PTHR34182">
    <property type="entry name" value="PROTEIN-EXPORT MEMBRANE PROTEIN SECG"/>
    <property type="match status" value="1"/>
</dbReference>
<evidence type="ECO:0000313" key="12">
    <source>
        <dbReference type="EMBL" id="QCK14955.1"/>
    </source>
</evidence>
<comment type="caution">
    <text evidence="10">Lacks conserved residue(s) required for the propagation of feature annotation.</text>
</comment>
<keyword evidence="4 10" id="KW-1003">Cell membrane</keyword>
<dbReference type="GO" id="GO:0005886">
    <property type="term" value="C:plasma membrane"/>
    <property type="evidence" value="ECO:0007669"/>
    <property type="project" value="UniProtKB-SubCell"/>
</dbReference>
<dbReference type="OrthoDB" id="1122493at2"/>
<evidence type="ECO:0000256" key="10">
    <source>
        <dbReference type="RuleBase" id="RU365087"/>
    </source>
</evidence>
<accession>A0A4D7JVW0</accession>
<comment type="subcellular location">
    <subcellularLocation>
        <location evidence="1 10">Cell membrane</location>
        <topology evidence="1 10">Multi-pass membrane protein</topology>
    </subcellularLocation>
</comment>
<proteinExistence type="inferred from homology"/>
<organism evidence="12 13">
    <name type="scientific">Mangrovivirga cuniculi</name>
    <dbReference type="NCBI Taxonomy" id="2715131"/>
    <lineage>
        <taxon>Bacteria</taxon>
        <taxon>Pseudomonadati</taxon>
        <taxon>Bacteroidota</taxon>
        <taxon>Cytophagia</taxon>
        <taxon>Cytophagales</taxon>
        <taxon>Mangrovivirgaceae</taxon>
        <taxon>Mangrovivirga</taxon>
    </lineage>
</organism>
<dbReference type="NCBIfam" id="TIGR00810">
    <property type="entry name" value="secG"/>
    <property type="match status" value="1"/>
</dbReference>
<keyword evidence="6 10" id="KW-0653">Protein transport</keyword>
<dbReference type="Proteomes" id="UP000298616">
    <property type="component" value="Chromosome"/>
</dbReference>
<dbReference type="RefSeq" id="WP_137090540.1">
    <property type="nucleotide sequence ID" value="NZ_CP028923.1"/>
</dbReference>
<keyword evidence="13" id="KW-1185">Reference proteome</keyword>
<dbReference type="GO" id="GO:0015450">
    <property type="term" value="F:protein-transporting ATPase activity"/>
    <property type="evidence" value="ECO:0007669"/>
    <property type="project" value="UniProtKB-UniRule"/>
</dbReference>
<dbReference type="EMBL" id="CP028923">
    <property type="protein sequence ID" value="QCK14955.1"/>
    <property type="molecule type" value="Genomic_DNA"/>
</dbReference>
<evidence type="ECO:0000256" key="6">
    <source>
        <dbReference type="ARBA" id="ARBA00022927"/>
    </source>
</evidence>
<reference evidence="12 13" key="1">
    <citation type="submission" date="2018-04" db="EMBL/GenBank/DDBJ databases">
        <title>Complete genome uncultured novel isolate.</title>
        <authorList>
            <person name="Merlino G."/>
        </authorList>
    </citation>
    <scope>NUCLEOTIDE SEQUENCE [LARGE SCALE GENOMIC DNA]</scope>
    <source>
        <strain evidence="13">R1DC9</strain>
    </source>
</reference>
<comment type="function">
    <text evidence="10">Involved in protein export. Participates in an early event of protein translocation.</text>
</comment>
<evidence type="ECO:0000256" key="11">
    <source>
        <dbReference type="SAM" id="MobiDB-lite"/>
    </source>
</evidence>
<dbReference type="GO" id="GO:0065002">
    <property type="term" value="P:intracellular protein transmembrane transport"/>
    <property type="evidence" value="ECO:0007669"/>
    <property type="project" value="TreeGrafter"/>
</dbReference>
<keyword evidence="9 10" id="KW-0472">Membrane</keyword>
<evidence type="ECO:0000256" key="8">
    <source>
        <dbReference type="ARBA" id="ARBA00023010"/>
    </source>
</evidence>
<evidence type="ECO:0000256" key="2">
    <source>
        <dbReference type="ARBA" id="ARBA00008445"/>
    </source>
</evidence>
<protein>
    <recommendedName>
        <fullName evidence="10">Protein-export membrane protein SecG</fullName>
    </recommendedName>
</protein>
<dbReference type="GO" id="GO:0009306">
    <property type="term" value="P:protein secretion"/>
    <property type="evidence" value="ECO:0007669"/>
    <property type="project" value="UniProtKB-UniRule"/>
</dbReference>
<gene>
    <name evidence="12" type="ORF">DCC35_09475</name>
</gene>
<dbReference type="InterPro" id="IPR004692">
    <property type="entry name" value="SecG"/>
</dbReference>
<keyword evidence="8 10" id="KW-0811">Translocation</keyword>
<evidence type="ECO:0000256" key="3">
    <source>
        <dbReference type="ARBA" id="ARBA00022448"/>
    </source>
</evidence>
<dbReference type="GO" id="GO:0043952">
    <property type="term" value="P:protein transport by the Sec complex"/>
    <property type="evidence" value="ECO:0007669"/>
    <property type="project" value="TreeGrafter"/>
</dbReference>
<dbReference type="PANTHER" id="PTHR34182:SF1">
    <property type="entry name" value="PROTEIN-EXPORT MEMBRANE PROTEIN SECG"/>
    <property type="match status" value="1"/>
</dbReference>
<dbReference type="AlphaFoldDB" id="A0A4D7JVW0"/>